<sequence>MDPRTERQLVVFDFDWSLADQDTDRWVLEVLAPDLRRKMKNLKEQVQWTDLVAQCLRELHARGGTREDIEGALKIMPFHPAMKRAVLKAKEKANPKTTFLCLSNANQVFIDTILKEHGLEALFDEIITNPAEWDHSGLLKVSRRIDPTGPQHKCQVGCNPNLCKGEELDAFLARHRPAFDRVIYIGDGSNDFCPILRLRSEDIVFCRSFRGLQKRIQKERESAGLKCQVHYWAGAWEVEELFNKI</sequence>
<proteinExistence type="predicted"/>
<dbReference type="Pfam" id="PF06888">
    <property type="entry name" value="Put_Phosphatase"/>
    <property type="match status" value="1"/>
</dbReference>
<dbReference type="InParanoid" id="K5W645"/>
<dbReference type="InterPro" id="IPR036412">
    <property type="entry name" value="HAD-like_sf"/>
</dbReference>
<dbReference type="Gene3D" id="3.40.50.1000">
    <property type="entry name" value="HAD superfamily/HAD-like"/>
    <property type="match status" value="1"/>
</dbReference>
<name>K5W645_PHACS</name>
<feature type="binding site" evidence="6">
    <location>
        <position position="187"/>
    </location>
    <ligand>
        <name>Mg(2+)</name>
        <dbReference type="ChEBI" id="CHEBI:18420"/>
    </ligand>
</feature>
<evidence type="ECO:0000256" key="6">
    <source>
        <dbReference type="PIRSR" id="PIRSR031051-3"/>
    </source>
</evidence>
<dbReference type="STRING" id="650164.K5W645"/>
<comment type="cofactor">
    <cofactor evidence="1 6">
        <name>Mg(2+)</name>
        <dbReference type="ChEBI" id="CHEBI:18420"/>
    </cofactor>
</comment>
<organism evidence="7 8">
    <name type="scientific">Phanerochaete carnosa (strain HHB-10118-sp)</name>
    <name type="common">White-rot fungus</name>
    <name type="synonym">Peniophora carnosa</name>
    <dbReference type="NCBI Taxonomy" id="650164"/>
    <lineage>
        <taxon>Eukaryota</taxon>
        <taxon>Fungi</taxon>
        <taxon>Dikarya</taxon>
        <taxon>Basidiomycota</taxon>
        <taxon>Agaricomycotina</taxon>
        <taxon>Agaricomycetes</taxon>
        <taxon>Polyporales</taxon>
        <taxon>Phanerochaetaceae</taxon>
        <taxon>Phanerochaete</taxon>
    </lineage>
</organism>
<dbReference type="Proteomes" id="UP000008370">
    <property type="component" value="Unassembled WGS sequence"/>
</dbReference>
<evidence type="ECO:0000313" key="8">
    <source>
        <dbReference type="Proteomes" id="UP000008370"/>
    </source>
</evidence>
<keyword evidence="2 6" id="KW-0479">Metal-binding</keyword>
<dbReference type="PIRSF" id="PIRSF031051">
    <property type="entry name" value="PyrdxlP_Pase_PHOSPHO2"/>
    <property type="match status" value="1"/>
</dbReference>
<feature type="active site" description="Nucleophile" evidence="5">
    <location>
        <position position="13"/>
    </location>
</feature>
<feature type="active site" description="Proton donor" evidence="5">
    <location>
        <position position="15"/>
    </location>
</feature>
<gene>
    <name evidence="7" type="ORF">PHACADRAFT_258253</name>
</gene>
<evidence type="ECO:0008006" key="9">
    <source>
        <dbReference type="Google" id="ProtNLM"/>
    </source>
</evidence>
<dbReference type="GO" id="GO:0046872">
    <property type="term" value="F:metal ion binding"/>
    <property type="evidence" value="ECO:0007669"/>
    <property type="project" value="UniProtKB-KW"/>
</dbReference>
<dbReference type="PANTHER" id="PTHR20889:SF12">
    <property type="entry name" value="LP01149P"/>
    <property type="match status" value="1"/>
</dbReference>
<keyword evidence="4 6" id="KW-0460">Magnesium</keyword>
<evidence type="ECO:0000313" key="7">
    <source>
        <dbReference type="EMBL" id="EKM54419.1"/>
    </source>
</evidence>
<dbReference type="InterPro" id="IPR023214">
    <property type="entry name" value="HAD_sf"/>
</dbReference>
<dbReference type="KEGG" id="pco:PHACADRAFT_258253"/>
<dbReference type="InterPro" id="IPR006384">
    <property type="entry name" value="HAD_hydro_PyrdxlP_Pase-like"/>
</dbReference>
<dbReference type="NCBIfam" id="TIGR01488">
    <property type="entry name" value="HAD-SF-IB"/>
    <property type="match status" value="1"/>
</dbReference>
<dbReference type="SUPFAM" id="SSF56784">
    <property type="entry name" value="HAD-like"/>
    <property type="match status" value="1"/>
</dbReference>
<accession>K5W645</accession>
<evidence type="ECO:0000256" key="4">
    <source>
        <dbReference type="ARBA" id="ARBA00022842"/>
    </source>
</evidence>
<feature type="binding site" evidence="6">
    <location>
        <position position="15"/>
    </location>
    <ligand>
        <name>Mg(2+)</name>
        <dbReference type="ChEBI" id="CHEBI:18420"/>
    </ligand>
</feature>
<dbReference type="OrthoDB" id="10267182at2759"/>
<keyword evidence="8" id="KW-1185">Reference proteome</keyword>
<dbReference type="PANTHER" id="PTHR20889">
    <property type="entry name" value="PHOSPHATASE, ORPHAN 1, 2"/>
    <property type="match status" value="1"/>
</dbReference>
<dbReference type="NCBIfam" id="TIGR01489">
    <property type="entry name" value="DKMTPPase-SF"/>
    <property type="match status" value="1"/>
</dbReference>
<dbReference type="GeneID" id="18917066"/>
<evidence type="ECO:0000256" key="2">
    <source>
        <dbReference type="ARBA" id="ARBA00022723"/>
    </source>
</evidence>
<dbReference type="HOGENOM" id="CLU_068983_1_0_1"/>
<reference evidence="7 8" key="1">
    <citation type="journal article" date="2012" name="BMC Genomics">
        <title>Comparative genomics of the white-rot fungi, Phanerochaete carnosa and P. chrysosporium, to elucidate the genetic basis of the distinct wood types they colonize.</title>
        <authorList>
            <person name="Suzuki H."/>
            <person name="MacDonald J."/>
            <person name="Syed K."/>
            <person name="Salamov A."/>
            <person name="Hori C."/>
            <person name="Aerts A."/>
            <person name="Henrissat B."/>
            <person name="Wiebenga A."/>
            <person name="vanKuyk P.A."/>
            <person name="Barry K."/>
            <person name="Lindquist E."/>
            <person name="LaButti K."/>
            <person name="Lapidus A."/>
            <person name="Lucas S."/>
            <person name="Coutinho P."/>
            <person name="Gong Y."/>
            <person name="Samejima M."/>
            <person name="Mahadevan R."/>
            <person name="Abou-Zaid M."/>
            <person name="de Vries R.P."/>
            <person name="Igarashi K."/>
            <person name="Yadav J.S."/>
            <person name="Grigoriev I.V."/>
            <person name="Master E.R."/>
        </authorList>
    </citation>
    <scope>NUCLEOTIDE SEQUENCE [LARGE SCALE GENOMIC DNA]</scope>
    <source>
        <strain evidence="7 8">HHB-10118-sp</strain>
    </source>
</reference>
<dbReference type="GO" id="GO:0016791">
    <property type="term" value="F:phosphatase activity"/>
    <property type="evidence" value="ECO:0007669"/>
    <property type="project" value="InterPro"/>
</dbReference>
<protein>
    <recommendedName>
        <fullName evidence="9">Phosphatase phospho-type</fullName>
    </recommendedName>
</protein>
<evidence type="ECO:0000256" key="5">
    <source>
        <dbReference type="PIRSR" id="PIRSR031051-1"/>
    </source>
</evidence>
<dbReference type="RefSeq" id="XP_007397112.1">
    <property type="nucleotide sequence ID" value="XM_007397050.1"/>
</dbReference>
<dbReference type="AlphaFoldDB" id="K5W645"/>
<keyword evidence="3" id="KW-0378">Hydrolase</keyword>
<evidence type="ECO:0000256" key="3">
    <source>
        <dbReference type="ARBA" id="ARBA00022801"/>
    </source>
</evidence>
<evidence type="ECO:0000256" key="1">
    <source>
        <dbReference type="ARBA" id="ARBA00001946"/>
    </source>
</evidence>
<dbReference type="EMBL" id="JH930473">
    <property type="protein sequence ID" value="EKM54419.1"/>
    <property type="molecule type" value="Genomic_DNA"/>
</dbReference>
<feature type="binding site" evidence="6">
    <location>
        <position position="13"/>
    </location>
    <ligand>
        <name>Mg(2+)</name>
        <dbReference type="ChEBI" id="CHEBI:18420"/>
    </ligand>
</feature>
<dbReference type="InterPro" id="IPR016965">
    <property type="entry name" value="Pase_PHOSPHO-typ"/>
</dbReference>